<evidence type="ECO:0000313" key="1">
    <source>
        <dbReference type="EMBL" id="RZO77183.1"/>
    </source>
</evidence>
<dbReference type="InterPro" id="IPR043129">
    <property type="entry name" value="ATPase_NBD"/>
</dbReference>
<dbReference type="AlphaFoldDB" id="A0A520S3Z3"/>
<dbReference type="Proteomes" id="UP000316199">
    <property type="component" value="Unassembled WGS sequence"/>
</dbReference>
<organism evidence="1 2">
    <name type="scientific">OM182 bacterium</name>
    <dbReference type="NCBI Taxonomy" id="2510334"/>
    <lineage>
        <taxon>Bacteria</taxon>
        <taxon>Pseudomonadati</taxon>
        <taxon>Pseudomonadota</taxon>
        <taxon>Gammaproteobacteria</taxon>
        <taxon>OMG group</taxon>
        <taxon>OM182 clade</taxon>
    </lineage>
</organism>
<reference evidence="1 2" key="1">
    <citation type="submission" date="2019-02" db="EMBL/GenBank/DDBJ databases">
        <title>Prokaryotic population dynamics and viral predation in marine succession experiment using metagenomics: the confinement effect.</title>
        <authorList>
            <person name="Haro-Moreno J.M."/>
            <person name="Rodriguez-Valera F."/>
            <person name="Lopez-Perez M."/>
        </authorList>
    </citation>
    <scope>NUCLEOTIDE SEQUENCE [LARGE SCALE GENOMIC DNA]</scope>
    <source>
        <strain evidence="1">MED-G157</strain>
    </source>
</reference>
<evidence type="ECO:0000313" key="2">
    <source>
        <dbReference type="Proteomes" id="UP000316199"/>
    </source>
</evidence>
<protein>
    <submittedName>
        <fullName evidence="1">Uncharacterized protein</fullName>
    </submittedName>
</protein>
<accession>A0A520S3Z3</accession>
<comment type="caution">
    <text evidence="1">The sequence shown here is derived from an EMBL/GenBank/DDBJ whole genome shotgun (WGS) entry which is preliminary data.</text>
</comment>
<proteinExistence type="predicted"/>
<name>A0A520S3Z3_9GAMM</name>
<gene>
    <name evidence="1" type="ORF">EVA68_01890</name>
</gene>
<dbReference type="EMBL" id="SHAG01000004">
    <property type="protein sequence ID" value="RZO77183.1"/>
    <property type="molecule type" value="Genomic_DNA"/>
</dbReference>
<dbReference type="SUPFAM" id="SSF53067">
    <property type="entry name" value="Actin-like ATPase domain"/>
    <property type="match status" value="1"/>
</dbReference>
<dbReference type="Gene3D" id="3.30.420.40">
    <property type="match status" value="1"/>
</dbReference>
<sequence>MALHARKEEVYLGVYEIEDHIAKPKMSERVLDVNDKAFDLIGDWIGVGDGWILREKLEKSLNIEMRGIEHNIHLQPKALLSLGIASFKSGRFTDALSARPKYLREHIVSQDVRK</sequence>